<dbReference type="AlphaFoldDB" id="A0A6H5FZX6"/>
<accession>A0A6H5FZX6</accession>
<dbReference type="EMBL" id="CADCXU010003285">
    <property type="protein sequence ID" value="CAA9995293.1"/>
    <property type="molecule type" value="Genomic_DNA"/>
</dbReference>
<name>A0A6H5FZX6_9HEMI</name>
<organism evidence="1 2">
    <name type="scientific">Nesidiocoris tenuis</name>
    <dbReference type="NCBI Taxonomy" id="355587"/>
    <lineage>
        <taxon>Eukaryota</taxon>
        <taxon>Metazoa</taxon>
        <taxon>Ecdysozoa</taxon>
        <taxon>Arthropoda</taxon>
        <taxon>Hexapoda</taxon>
        <taxon>Insecta</taxon>
        <taxon>Pterygota</taxon>
        <taxon>Neoptera</taxon>
        <taxon>Paraneoptera</taxon>
        <taxon>Hemiptera</taxon>
        <taxon>Heteroptera</taxon>
        <taxon>Panheteroptera</taxon>
        <taxon>Cimicomorpha</taxon>
        <taxon>Miridae</taxon>
        <taxon>Dicyphina</taxon>
        <taxon>Nesidiocoris</taxon>
    </lineage>
</organism>
<dbReference type="Proteomes" id="UP000479000">
    <property type="component" value="Unassembled WGS sequence"/>
</dbReference>
<evidence type="ECO:0000313" key="2">
    <source>
        <dbReference type="Proteomes" id="UP000479000"/>
    </source>
</evidence>
<evidence type="ECO:0000313" key="1">
    <source>
        <dbReference type="EMBL" id="CAA9995293.1"/>
    </source>
</evidence>
<sequence length="105" mass="12216">MFSSRARQQKRKKVAFDKCFRHLHTCARAQHGLNIINPHCLTAVRNCFTSGLETFLFLLQSQWRKTCRKLLRGCSSNGRQRVSDPLITRAIRDPEQLSFTKLDPK</sequence>
<gene>
    <name evidence="1" type="ORF">NTEN_LOCUS2084</name>
</gene>
<reference evidence="1 2" key="1">
    <citation type="submission" date="2020-02" db="EMBL/GenBank/DDBJ databases">
        <authorList>
            <person name="Ferguson B K."/>
        </authorList>
    </citation>
    <scope>NUCLEOTIDE SEQUENCE [LARGE SCALE GENOMIC DNA]</scope>
</reference>
<keyword evidence="2" id="KW-1185">Reference proteome</keyword>
<protein>
    <submittedName>
        <fullName evidence="1">Uncharacterized protein</fullName>
    </submittedName>
</protein>
<proteinExistence type="predicted"/>